<evidence type="ECO:0000256" key="1">
    <source>
        <dbReference type="ARBA" id="ARBA00004496"/>
    </source>
</evidence>
<dbReference type="GO" id="GO:0005815">
    <property type="term" value="C:microtubule organizing center"/>
    <property type="evidence" value="ECO:0007669"/>
    <property type="project" value="InterPro"/>
</dbReference>
<dbReference type="Pfam" id="PF07989">
    <property type="entry name" value="Cnn_1N"/>
    <property type="match status" value="1"/>
</dbReference>
<organism evidence="5 6">
    <name type="scientific">Adineta steineri</name>
    <dbReference type="NCBI Taxonomy" id="433720"/>
    <lineage>
        <taxon>Eukaryota</taxon>
        <taxon>Metazoa</taxon>
        <taxon>Spiralia</taxon>
        <taxon>Gnathifera</taxon>
        <taxon>Rotifera</taxon>
        <taxon>Eurotatoria</taxon>
        <taxon>Bdelloidea</taxon>
        <taxon>Adinetida</taxon>
        <taxon>Adinetidae</taxon>
        <taxon>Adineta</taxon>
    </lineage>
</organism>
<dbReference type="InterPro" id="IPR012943">
    <property type="entry name" value="Cnn_1N"/>
</dbReference>
<evidence type="ECO:0000259" key="4">
    <source>
        <dbReference type="Pfam" id="PF07989"/>
    </source>
</evidence>
<proteinExistence type="predicted"/>
<feature type="coiled-coil region" evidence="3">
    <location>
        <begin position="6"/>
        <end position="100"/>
    </location>
</feature>
<comment type="caution">
    <text evidence="5">The sequence shown here is derived from an EMBL/GenBank/DDBJ whole genome shotgun (WGS) entry which is preliminary data.</text>
</comment>
<feature type="coiled-coil region" evidence="3">
    <location>
        <begin position="329"/>
        <end position="363"/>
    </location>
</feature>
<feature type="domain" description="Centrosomin N-terminal motif 1" evidence="4">
    <location>
        <begin position="3"/>
        <end position="58"/>
    </location>
</feature>
<evidence type="ECO:0000313" key="5">
    <source>
        <dbReference type="EMBL" id="CAF1163319.1"/>
    </source>
</evidence>
<comment type="subcellular location">
    <subcellularLocation>
        <location evidence="1">Cytoplasm</location>
    </subcellularLocation>
</comment>
<sequence length="775" mass="91884">MAEEEVQDLKRENFNLKLRIYFLEEQHQPGTTNTNENTTRTTYVNQLESEIEQLRRRVFSQSTQSDGLPTVYNFDYDDERRAFREELEKFRKENELLRQSLQLNSSKNHGDIRDKFTTPIVGQSIQTSTSIDSALDRTTSGMSSTYLNTNNLQTELNEYKERERKFQEQIDSLRKQLNSSLPQNNDTNKIRAELDQARRQIQQYEIEINNYQQQQTKAERVLQRLKIDYEDQIARLVGQQGQQTSNYENHQQEPLIARIRFTYPLHDRASSNINIDEYHQAIMQRDRIIEQLEEAINEITIRLRTPFTLMLPSQTATSEWKDEQSQHLIHELNTQMQTHLATVEQLRAECIELRQSEKHLRSQIESLHYLINTPIRNPELPPLPRPLPTPAKTSDNIEDAEQIQALQTAVVHITLQLQSDAENVSGLTNRIAQILRERDEEFENKYRLVETQLIQYERTINELRQDKNKLLESNDKYQREYDRYRLDQQKIAEYIATVFNKLSTISCVQCSTNKWQENINYLKQQLVQCLIDASSSSNRQRRYSEEDSYRKSSVIVKANEDINIFDNIQNIEELQEIIYKQNKYIQQLQIRVRISTPDIVQSSTYNKLTEENKNLNLLIDTYKNELRKLSKTNQINQVTLQEYENVIRIQQNHIEEKNKAFEQLSSKKHNSHPTNLFKQNKMTDFIIDLDIDIIPTHDKKRSIARYISLQQDYQRQINDKDEQIRQLTKQLNDLRNNNSKGNGHYQSHLQIDVLKSTQIQLDQAQDQNHRLTFEF</sequence>
<gene>
    <name evidence="5" type="ORF">JYZ213_LOCUS24778</name>
</gene>
<dbReference type="GO" id="GO:0005737">
    <property type="term" value="C:cytoplasm"/>
    <property type="evidence" value="ECO:0007669"/>
    <property type="project" value="UniProtKB-SubCell"/>
</dbReference>
<reference evidence="5" key="1">
    <citation type="submission" date="2021-02" db="EMBL/GenBank/DDBJ databases">
        <authorList>
            <person name="Nowell W R."/>
        </authorList>
    </citation>
    <scope>NUCLEOTIDE SEQUENCE</scope>
</reference>
<protein>
    <recommendedName>
        <fullName evidence="4">Centrosomin N-terminal motif 1 domain-containing protein</fullName>
    </recommendedName>
</protein>
<evidence type="ECO:0000256" key="2">
    <source>
        <dbReference type="ARBA" id="ARBA00022490"/>
    </source>
</evidence>
<evidence type="ECO:0000256" key="3">
    <source>
        <dbReference type="SAM" id="Coils"/>
    </source>
</evidence>
<name>A0A814TJY7_9BILA</name>
<keyword evidence="2" id="KW-0963">Cytoplasm</keyword>
<keyword evidence="3" id="KW-0175">Coiled coil</keyword>
<feature type="coiled-coil region" evidence="3">
    <location>
        <begin position="149"/>
        <end position="228"/>
    </location>
</feature>
<dbReference type="AlphaFoldDB" id="A0A814TJY7"/>
<feature type="coiled-coil region" evidence="3">
    <location>
        <begin position="605"/>
        <end position="660"/>
    </location>
</feature>
<feature type="coiled-coil region" evidence="3">
    <location>
        <begin position="710"/>
        <end position="774"/>
    </location>
</feature>
<evidence type="ECO:0000313" key="6">
    <source>
        <dbReference type="Proteomes" id="UP000663845"/>
    </source>
</evidence>
<feature type="coiled-coil region" evidence="3">
    <location>
        <begin position="446"/>
        <end position="487"/>
    </location>
</feature>
<dbReference type="Proteomes" id="UP000663845">
    <property type="component" value="Unassembled WGS sequence"/>
</dbReference>
<accession>A0A814TJY7</accession>
<dbReference type="EMBL" id="CAJNOG010000309">
    <property type="protein sequence ID" value="CAF1163319.1"/>
    <property type="molecule type" value="Genomic_DNA"/>
</dbReference>